<dbReference type="HOGENOM" id="CLU_2442142_0_0_1"/>
<reference evidence="2" key="2">
    <citation type="submission" date="2015-01" db="EMBL/GenBank/DDBJ databases">
        <title>Evolutionary Origins and Diversification of the Mycorrhizal Mutualists.</title>
        <authorList>
            <consortium name="DOE Joint Genome Institute"/>
            <consortium name="Mycorrhizal Genomics Consortium"/>
            <person name="Kohler A."/>
            <person name="Kuo A."/>
            <person name="Nagy L.G."/>
            <person name="Floudas D."/>
            <person name="Copeland A."/>
            <person name="Barry K.W."/>
            <person name="Cichocki N."/>
            <person name="Veneault-Fourrey C."/>
            <person name="LaButti K."/>
            <person name="Lindquist E.A."/>
            <person name="Lipzen A."/>
            <person name="Lundell T."/>
            <person name="Morin E."/>
            <person name="Murat C."/>
            <person name="Riley R."/>
            <person name="Ohm R."/>
            <person name="Sun H."/>
            <person name="Tunlid A."/>
            <person name="Henrissat B."/>
            <person name="Grigoriev I.V."/>
            <person name="Hibbett D.S."/>
            <person name="Martin F."/>
        </authorList>
    </citation>
    <scope>NUCLEOTIDE SEQUENCE [LARGE SCALE GENOMIC DNA]</scope>
    <source>
        <strain evidence="2">Foug A</strain>
    </source>
</reference>
<dbReference type="InParanoid" id="A0A0C3AA90"/>
<evidence type="ECO:0000313" key="2">
    <source>
        <dbReference type="Proteomes" id="UP000053989"/>
    </source>
</evidence>
<dbReference type="AlphaFoldDB" id="A0A0C3AA90"/>
<evidence type="ECO:0000313" key="1">
    <source>
        <dbReference type="EMBL" id="KIM70653.1"/>
    </source>
</evidence>
<dbReference type="EMBL" id="KN822004">
    <property type="protein sequence ID" value="KIM70653.1"/>
    <property type="molecule type" value="Genomic_DNA"/>
</dbReference>
<keyword evidence="2" id="KW-1185">Reference proteome</keyword>
<protein>
    <submittedName>
        <fullName evidence="1">Uncharacterized protein</fullName>
    </submittedName>
</protein>
<accession>A0A0C3AA90</accession>
<dbReference type="Proteomes" id="UP000053989">
    <property type="component" value="Unassembled WGS sequence"/>
</dbReference>
<organism evidence="1 2">
    <name type="scientific">Scleroderma citrinum Foug A</name>
    <dbReference type="NCBI Taxonomy" id="1036808"/>
    <lineage>
        <taxon>Eukaryota</taxon>
        <taxon>Fungi</taxon>
        <taxon>Dikarya</taxon>
        <taxon>Basidiomycota</taxon>
        <taxon>Agaricomycotina</taxon>
        <taxon>Agaricomycetes</taxon>
        <taxon>Agaricomycetidae</taxon>
        <taxon>Boletales</taxon>
        <taxon>Sclerodermatineae</taxon>
        <taxon>Sclerodermataceae</taxon>
        <taxon>Scleroderma</taxon>
    </lineage>
</organism>
<reference evidence="1 2" key="1">
    <citation type="submission" date="2014-04" db="EMBL/GenBank/DDBJ databases">
        <authorList>
            <consortium name="DOE Joint Genome Institute"/>
            <person name="Kuo A."/>
            <person name="Kohler A."/>
            <person name="Nagy L.G."/>
            <person name="Floudas D."/>
            <person name="Copeland A."/>
            <person name="Barry K.W."/>
            <person name="Cichocki N."/>
            <person name="Veneault-Fourrey C."/>
            <person name="LaButti K."/>
            <person name="Lindquist E.A."/>
            <person name="Lipzen A."/>
            <person name="Lundell T."/>
            <person name="Morin E."/>
            <person name="Murat C."/>
            <person name="Sun H."/>
            <person name="Tunlid A."/>
            <person name="Henrissat B."/>
            <person name="Grigoriev I.V."/>
            <person name="Hibbett D.S."/>
            <person name="Martin F."/>
            <person name="Nordberg H.P."/>
            <person name="Cantor M.N."/>
            <person name="Hua S.X."/>
        </authorList>
    </citation>
    <scope>NUCLEOTIDE SEQUENCE [LARGE SCALE GENOMIC DNA]</scope>
    <source>
        <strain evidence="1 2">Foug A</strain>
    </source>
</reference>
<name>A0A0C3AA90_9AGAM</name>
<sequence length="90" mass="10064">MVVFILYYHCGGTSSSNIDSPRHCQFWGLPVSIFERKNCGPPFVMVYVSPRSQSQDSRCPWPRKTTVQRCGIFTMTSDNIDAGSAATGKR</sequence>
<proteinExistence type="predicted"/>
<gene>
    <name evidence="1" type="ORF">SCLCIDRAFT_1206792</name>
</gene>